<sequence>MLPNIGMDECSRSSLPIRLTSGLLRSITYAVNSNLPTRIRLQACLVTDTTIIVVGFDSANVIEGVIVKGPIFMVLVKQIKAEVTTPNEISVSSNRFHILQVLNDRMAILPSNSESDWCKSLWPRILTRPETSLCDGQRYDGKCTNRIFSGSYPLSSCAPIVKASIDITFPIRMCSERVEHLNQGRALLI</sequence>
<organism evidence="1 2">
    <name type="scientific">Canavalia gladiata</name>
    <name type="common">Sword bean</name>
    <name type="synonym">Dolichos gladiatus</name>
    <dbReference type="NCBI Taxonomy" id="3824"/>
    <lineage>
        <taxon>Eukaryota</taxon>
        <taxon>Viridiplantae</taxon>
        <taxon>Streptophyta</taxon>
        <taxon>Embryophyta</taxon>
        <taxon>Tracheophyta</taxon>
        <taxon>Spermatophyta</taxon>
        <taxon>Magnoliopsida</taxon>
        <taxon>eudicotyledons</taxon>
        <taxon>Gunneridae</taxon>
        <taxon>Pentapetalae</taxon>
        <taxon>rosids</taxon>
        <taxon>fabids</taxon>
        <taxon>Fabales</taxon>
        <taxon>Fabaceae</taxon>
        <taxon>Papilionoideae</taxon>
        <taxon>50 kb inversion clade</taxon>
        <taxon>NPAAA clade</taxon>
        <taxon>indigoferoid/millettioid clade</taxon>
        <taxon>Phaseoleae</taxon>
        <taxon>Canavalia</taxon>
    </lineage>
</organism>
<reference evidence="1 2" key="1">
    <citation type="submission" date="2024-01" db="EMBL/GenBank/DDBJ databases">
        <title>The genomes of 5 underutilized Papilionoideae crops provide insights into root nodulation and disease resistanc.</title>
        <authorList>
            <person name="Jiang F."/>
        </authorList>
    </citation>
    <scope>NUCLEOTIDE SEQUENCE [LARGE SCALE GENOMIC DNA]</scope>
    <source>
        <strain evidence="1">LVBAO_FW01</strain>
        <tissue evidence="1">Leaves</tissue>
    </source>
</reference>
<comment type="caution">
    <text evidence="1">The sequence shown here is derived from an EMBL/GenBank/DDBJ whole genome shotgun (WGS) entry which is preliminary data.</text>
</comment>
<keyword evidence="2" id="KW-1185">Reference proteome</keyword>
<dbReference type="AlphaFoldDB" id="A0AAN9R606"/>
<gene>
    <name evidence="1" type="ORF">VNO77_02322</name>
</gene>
<dbReference type="Proteomes" id="UP001367508">
    <property type="component" value="Unassembled WGS sequence"/>
</dbReference>
<protein>
    <submittedName>
        <fullName evidence="1">Uncharacterized protein</fullName>
    </submittedName>
</protein>
<proteinExistence type="predicted"/>
<name>A0AAN9R606_CANGL</name>
<accession>A0AAN9R606</accession>
<dbReference type="EMBL" id="JAYMYQ010000001">
    <property type="protein sequence ID" value="KAK7360336.1"/>
    <property type="molecule type" value="Genomic_DNA"/>
</dbReference>
<evidence type="ECO:0000313" key="1">
    <source>
        <dbReference type="EMBL" id="KAK7360336.1"/>
    </source>
</evidence>
<evidence type="ECO:0000313" key="2">
    <source>
        <dbReference type="Proteomes" id="UP001367508"/>
    </source>
</evidence>